<gene>
    <name evidence="1" type="ORF">JETT_2374</name>
</gene>
<dbReference type="GO" id="GO:0008270">
    <property type="term" value="F:zinc ion binding"/>
    <property type="evidence" value="ECO:0007669"/>
    <property type="project" value="InterPro"/>
</dbReference>
<evidence type="ECO:0000313" key="1">
    <source>
        <dbReference type="EMBL" id="TLD41367.1"/>
    </source>
</evidence>
<dbReference type="SUPFAM" id="SSF53056">
    <property type="entry name" value="beta-carbonic anhydrase, cab"/>
    <property type="match status" value="1"/>
</dbReference>
<dbReference type="EMBL" id="SULG01000051">
    <property type="protein sequence ID" value="TLD41367.1"/>
    <property type="molecule type" value="Genomic_DNA"/>
</dbReference>
<dbReference type="InterPro" id="IPR036874">
    <property type="entry name" value="Carbonic_anhydrase_sf"/>
</dbReference>
<evidence type="ECO:0008006" key="3">
    <source>
        <dbReference type="Google" id="ProtNLM"/>
    </source>
</evidence>
<name>A0A533Q9J4_9BACT</name>
<evidence type="ECO:0000313" key="2">
    <source>
        <dbReference type="Proteomes" id="UP000319783"/>
    </source>
</evidence>
<organism evidence="1 2">
    <name type="scientific">Candidatus Jettenia ecosi</name>
    <dbReference type="NCBI Taxonomy" id="2494326"/>
    <lineage>
        <taxon>Bacteria</taxon>
        <taxon>Pseudomonadati</taxon>
        <taxon>Planctomycetota</taxon>
        <taxon>Candidatus Brocadiia</taxon>
        <taxon>Candidatus Brocadiales</taxon>
        <taxon>Candidatus Brocadiaceae</taxon>
        <taxon>Candidatus Jettenia</taxon>
    </lineage>
</organism>
<dbReference type="InterPro" id="IPR046871">
    <property type="entry name" value="Pro_CA_2"/>
</dbReference>
<proteinExistence type="predicted"/>
<dbReference type="Pfam" id="PF20393">
    <property type="entry name" value="Pro_CA_2"/>
    <property type="match status" value="1"/>
</dbReference>
<reference evidence="1 2" key="1">
    <citation type="submission" date="2019-04" db="EMBL/GenBank/DDBJ databases">
        <title>Genome of a novel bacterium Candidatus Jettenia ecosi reconstructed from metagenome of an anammox bioreactor.</title>
        <authorList>
            <person name="Mardanov A.V."/>
            <person name="Beletsky A.V."/>
            <person name="Ravin N.V."/>
            <person name="Botchkova E.A."/>
            <person name="Litti Y.V."/>
            <person name="Nozhevnikova A.N."/>
        </authorList>
    </citation>
    <scope>NUCLEOTIDE SEQUENCE [LARGE SCALE GENOMIC DNA]</scope>
    <source>
        <strain evidence="1">J2</strain>
    </source>
</reference>
<sequence length="208" mass="23680">MYYNIDLFVFYFLTLLFKIFQMNKNWKFVSPGIILSFIISSGCAYDKSSLPDLLVDNQQIAITANPDAARNDCDTLVITCIDYRFAIANQEFINNTLGLKDNYDHISIPGSIYNLVNPETRDLLFSKFSLSVSLHLIKRVVIISHKDCGGYGGSVSFGSEIAEYETLCADLRNARELLIERYPTLEVDLFIESLTTEEKPKVRFEKIS</sequence>
<dbReference type="Proteomes" id="UP000319783">
    <property type="component" value="Unassembled WGS sequence"/>
</dbReference>
<dbReference type="AlphaFoldDB" id="A0A533Q9J4"/>
<dbReference type="GO" id="GO:0004089">
    <property type="term" value="F:carbonate dehydratase activity"/>
    <property type="evidence" value="ECO:0007669"/>
    <property type="project" value="InterPro"/>
</dbReference>
<dbReference type="Gene3D" id="3.40.1050.10">
    <property type="entry name" value="Carbonic anhydrase"/>
    <property type="match status" value="1"/>
</dbReference>
<comment type="caution">
    <text evidence="1">The sequence shown here is derived from an EMBL/GenBank/DDBJ whole genome shotgun (WGS) entry which is preliminary data.</text>
</comment>
<protein>
    <recommendedName>
        <fullName evidence="3">Carbonic anhydrase</fullName>
    </recommendedName>
</protein>
<accession>A0A533Q9J4</accession>